<dbReference type="GeneID" id="301548554"/>
<feature type="transmembrane region" description="Helical" evidence="2">
    <location>
        <begin position="38"/>
        <end position="59"/>
    </location>
</feature>
<organism evidence="3 4">
    <name type="scientific">Streptomyces kronopolitis</name>
    <dbReference type="NCBI Taxonomy" id="1612435"/>
    <lineage>
        <taxon>Bacteria</taxon>
        <taxon>Bacillati</taxon>
        <taxon>Actinomycetota</taxon>
        <taxon>Actinomycetes</taxon>
        <taxon>Kitasatosporales</taxon>
        <taxon>Streptomycetaceae</taxon>
        <taxon>Streptomyces</taxon>
    </lineage>
</organism>
<feature type="transmembrane region" description="Helical" evidence="2">
    <location>
        <begin position="79"/>
        <end position="104"/>
    </location>
</feature>
<keyword evidence="2" id="KW-1133">Transmembrane helix</keyword>
<dbReference type="Proteomes" id="UP000600080">
    <property type="component" value="Unassembled WGS sequence"/>
</dbReference>
<evidence type="ECO:0000313" key="3">
    <source>
        <dbReference type="EMBL" id="GGN44815.1"/>
    </source>
</evidence>
<keyword evidence="2" id="KW-0812">Transmembrane</keyword>
<keyword evidence="2" id="KW-0472">Membrane</keyword>
<sequence>MKHTPEAWTDHSPAQQAATTPAAPKAVTTPPPKKKHRVFWWIFLAIQIFIIWIVTGVHGGQSDNCTGISARDCQNAKEVGTTIGLIVGLWALVAIIVGGTYAAYRPTQRTR</sequence>
<comment type="caution">
    <text evidence="3">The sequence shown here is derived from an EMBL/GenBank/DDBJ whole genome shotgun (WGS) entry which is preliminary data.</text>
</comment>
<accession>A0ABQ2JFN1</accession>
<dbReference type="EMBL" id="BMND01000009">
    <property type="protein sequence ID" value="GGN44815.1"/>
    <property type="molecule type" value="Genomic_DNA"/>
</dbReference>
<evidence type="ECO:0000256" key="2">
    <source>
        <dbReference type="SAM" id="Phobius"/>
    </source>
</evidence>
<gene>
    <name evidence="3" type="ORF">GCM10012285_27790</name>
</gene>
<name>A0ABQ2JFN1_9ACTN</name>
<protein>
    <submittedName>
        <fullName evidence="3">Uncharacterized protein</fullName>
    </submittedName>
</protein>
<proteinExistence type="predicted"/>
<dbReference type="RefSeq" id="WP_189097910.1">
    <property type="nucleotide sequence ID" value="NZ_BMND01000009.1"/>
</dbReference>
<reference evidence="4" key="1">
    <citation type="journal article" date="2019" name="Int. J. Syst. Evol. Microbiol.">
        <title>The Global Catalogue of Microorganisms (GCM) 10K type strain sequencing project: providing services to taxonomists for standard genome sequencing and annotation.</title>
        <authorList>
            <consortium name="The Broad Institute Genomics Platform"/>
            <consortium name="The Broad Institute Genome Sequencing Center for Infectious Disease"/>
            <person name="Wu L."/>
            <person name="Ma J."/>
        </authorList>
    </citation>
    <scope>NUCLEOTIDE SEQUENCE [LARGE SCALE GENOMIC DNA]</scope>
    <source>
        <strain evidence="4">CGMCC 4.7323</strain>
    </source>
</reference>
<feature type="region of interest" description="Disordered" evidence="1">
    <location>
        <begin position="1"/>
        <end position="33"/>
    </location>
</feature>
<evidence type="ECO:0000313" key="4">
    <source>
        <dbReference type="Proteomes" id="UP000600080"/>
    </source>
</evidence>
<evidence type="ECO:0000256" key="1">
    <source>
        <dbReference type="SAM" id="MobiDB-lite"/>
    </source>
</evidence>
<keyword evidence="4" id="KW-1185">Reference proteome</keyword>
<feature type="compositionally biased region" description="Low complexity" evidence="1">
    <location>
        <begin position="13"/>
        <end position="28"/>
    </location>
</feature>